<dbReference type="EMBL" id="JBHLVX010000013">
    <property type="protein sequence ID" value="MFC0267124.1"/>
    <property type="molecule type" value="Genomic_DNA"/>
</dbReference>
<accession>A0ABV6G0E7</accession>
<dbReference type="InterPro" id="IPR009998">
    <property type="entry name" value="YfaZ"/>
</dbReference>
<name>A0ABV6G0E7_9GAMM</name>
<gene>
    <name evidence="2" type="ORF">ACFFHW_03755</name>
</gene>
<organism evidence="2 3">
    <name type="scientific">Kushneria aurantia</name>
    <dbReference type="NCBI Taxonomy" id="504092"/>
    <lineage>
        <taxon>Bacteria</taxon>
        <taxon>Pseudomonadati</taxon>
        <taxon>Pseudomonadota</taxon>
        <taxon>Gammaproteobacteria</taxon>
        <taxon>Oceanospirillales</taxon>
        <taxon>Halomonadaceae</taxon>
        <taxon>Kushneria</taxon>
    </lineage>
</organism>
<dbReference type="Proteomes" id="UP001589814">
    <property type="component" value="Unassembled WGS sequence"/>
</dbReference>
<protein>
    <submittedName>
        <fullName evidence="2">YfaZ family outer membrane protein</fullName>
    </submittedName>
</protein>
<evidence type="ECO:0000313" key="2">
    <source>
        <dbReference type="EMBL" id="MFC0267124.1"/>
    </source>
</evidence>
<dbReference type="Pfam" id="PF07437">
    <property type="entry name" value="YfaZ"/>
    <property type="match status" value="1"/>
</dbReference>
<feature type="signal peptide" evidence="1">
    <location>
        <begin position="1"/>
        <end position="22"/>
    </location>
</feature>
<evidence type="ECO:0000313" key="3">
    <source>
        <dbReference type="Proteomes" id="UP001589814"/>
    </source>
</evidence>
<dbReference type="RefSeq" id="WP_019949964.1">
    <property type="nucleotide sequence ID" value="NZ_JBHLVX010000013.1"/>
</dbReference>
<proteinExistence type="predicted"/>
<keyword evidence="3" id="KW-1185">Reference proteome</keyword>
<dbReference type="SUPFAM" id="SSF56935">
    <property type="entry name" value="Porins"/>
    <property type="match status" value="1"/>
</dbReference>
<evidence type="ECO:0000256" key="1">
    <source>
        <dbReference type="SAM" id="SignalP"/>
    </source>
</evidence>
<feature type="chain" id="PRO_5045140435" evidence="1">
    <location>
        <begin position="23"/>
        <end position="183"/>
    </location>
</feature>
<reference evidence="2 3" key="1">
    <citation type="submission" date="2024-09" db="EMBL/GenBank/DDBJ databases">
        <authorList>
            <person name="Sun Q."/>
            <person name="Mori K."/>
        </authorList>
    </citation>
    <scope>NUCLEOTIDE SEQUENCE [LARGE SCALE GENOMIC DNA]</scope>
    <source>
        <strain evidence="2 3">CCM 7415</strain>
    </source>
</reference>
<sequence>MKKSAITLLGGALALTSLNAAAISLSGSVADNAQSVQLSQSLMPGWSTGIGYFNSDDSGRNAKAWSGQLMFSPWLPGVDLSLGGRYQYLDSDYGDGGGLGLGGSAYVDTPIPLVSVGGYGFYTPSGLTHGDIDSSRELGARARAQFIPGLQGFVGYRYYRVDFDNHDDRTLFSGPELGVSFGF</sequence>
<comment type="caution">
    <text evidence="2">The sequence shown here is derived from an EMBL/GenBank/DDBJ whole genome shotgun (WGS) entry which is preliminary data.</text>
</comment>
<keyword evidence="1" id="KW-0732">Signal</keyword>